<evidence type="ECO:0000256" key="1">
    <source>
        <dbReference type="SAM" id="Phobius"/>
    </source>
</evidence>
<feature type="transmembrane region" description="Helical" evidence="1">
    <location>
        <begin position="62"/>
        <end position="80"/>
    </location>
</feature>
<sequence length="189" mass="21359">MNSSETTTELSNVPDSYQIEVKASPKFNDINFNLIGNDTATQLNNDTFTFQGNKIVVRPEEALIVIFVLILWMAAIGLFFHRWGKIRNCEPYTPKFEAEDHRNSCHDQTNLISKRMSMSNKLSTPGPLLPLTSNPHSFSKGCSPTYTRSRQNSVFISPLQMTPTLQSSRRTKSALDLHSMISEDECEIV</sequence>
<dbReference type="InterPro" id="IPR032073">
    <property type="entry name" value="FNDC5_C"/>
</dbReference>
<evidence type="ECO:0000259" key="2">
    <source>
        <dbReference type="Pfam" id="PF16066"/>
    </source>
</evidence>
<dbReference type="Proteomes" id="UP001153620">
    <property type="component" value="Chromosome 2"/>
</dbReference>
<protein>
    <recommendedName>
        <fullName evidence="2">Fibronectin type III domain-containing protein</fullName>
    </recommendedName>
</protein>
<dbReference type="AlphaFoldDB" id="A0A9N9WT94"/>
<dbReference type="Pfam" id="PF16066">
    <property type="entry name" value="DUF4808"/>
    <property type="match status" value="1"/>
</dbReference>
<proteinExistence type="predicted"/>
<reference evidence="3" key="1">
    <citation type="submission" date="2022-01" db="EMBL/GenBank/DDBJ databases">
        <authorList>
            <person name="King R."/>
        </authorList>
    </citation>
    <scope>NUCLEOTIDE SEQUENCE</scope>
</reference>
<reference evidence="3" key="2">
    <citation type="submission" date="2022-10" db="EMBL/GenBank/DDBJ databases">
        <authorList>
            <consortium name="ENA_rothamsted_submissions"/>
            <consortium name="culmorum"/>
            <person name="King R."/>
        </authorList>
    </citation>
    <scope>NUCLEOTIDE SEQUENCE</scope>
</reference>
<dbReference type="PANTHER" id="PTHR21104">
    <property type="entry name" value="FIBRONECTIN TYPE III DOMAIN-CONTAINING PROTEIN"/>
    <property type="match status" value="1"/>
</dbReference>
<gene>
    <name evidence="3" type="ORF">CHIRRI_LOCUS6165</name>
</gene>
<evidence type="ECO:0000313" key="3">
    <source>
        <dbReference type="EMBL" id="CAG9803264.1"/>
    </source>
</evidence>
<name>A0A9N9WT94_9DIPT</name>
<keyword evidence="4" id="KW-1185">Reference proteome</keyword>
<organism evidence="3 4">
    <name type="scientific">Chironomus riparius</name>
    <dbReference type="NCBI Taxonomy" id="315576"/>
    <lineage>
        <taxon>Eukaryota</taxon>
        <taxon>Metazoa</taxon>
        <taxon>Ecdysozoa</taxon>
        <taxon>Arthropoda</taxon>
        <taxon>Hexapoda</taxon>
        <taxon>Insecta</taxon>
        <taxon>Pterygota</taxon>
        <taxon>Neoptera</taxon>
        <taxon>Endopterygota</taxon>
        <taxon>Diptera</taxon>
        <taxon>Nematocera</taxon>
        <taxon>Chironomoidea</taxon>
        <taxon>Chironomidae</taxon>
        <taxon>Chironominae</taxon>
        <taxon>Chironomus</taxon>
    </lineage>
</organism>
<dbReference type="PANTHER" id="PTHR21104:SF1">
    <property type="entry name" value="FIBRONECTIN TYPE III DOMAIN-CONTAINING PROTEIN"/>
    <property type="match status" value="1"/>
</dbReference>
<keyword evidence="1" id="KW-0472">Membrane</keyword>
<dbReference type="OrthoDB" id="6424355at2759"/>
<keyword evidence="1" id="KW-0812">Transmembrane</keyword>
<accession>A0A9N9WT94</accession>
<dbReference type="EMBL" id="OU895878">
    <property type="protein sequence ID" value="CAG9803264.1"/>
    <property type="molecule type" value="Genomic_DNA"/>
</dbReference>
<feature type="domain" description="Fibronectin type III" evidence="2">
    <location>
        <begin position="56"/>
        <end position="181"/>
    </location>
</feature>
<keyword evidence="1" id="KW-1133">Transmembrane helix</keyword>
<evidence type="ECO:0000313" key="4">
    <source>
        <dbReference type="Proteomes" id="UP001153620"/>
    </source>
</evidence>